<proteinExistence type="predicted"/>
<dbReference type="RefSeq" id="WP_343131640.1">
    <property type="nucleotide sequence ID" value="NZ_JBCITK010000001.1"/>
</dbReference>
<organism evidence="2 3">
    <name type="scientific">Alkalicoccobacillus gibsonii</name>
    <dbReference type="NCBI Taxonomy" id="79881"/>
    <lineage>
        <taxon>Bacteria</taxon>
        <taxon>Bacillati</taxon>
        <taxon>Bacillota</taxon>
        <taxon>Bacilli</taxon>
        <taxon>Bacillales</taxon>
        <taxon>Bacillaceae</taxon>
        <taxon>Alkalicoccobacillus</taxon>
    </lineage>
</organism>
<comment type="caution">
    <text evidence="2">The sequence shown here is derived from an EMBL/GenBank/DDBJ whole genome shotgun (WGS) entry which is preliminary data.</text>
</comment>
<dbReference type="SUPFAM" id="SSF53697">
    <property type="entry name" value="SIS domain"/>
    <property type="match status" value="1"/>
</dbReference>
<sequence>MLRIFTTQVTGATKALLHKEEDIEDAARLLCQALASDDHVYIAAFGEMKAIEAEAVLGHEALPNVHSLDEYDIDSVTERDRVVLATRFSHDEEAVQLARKLARRGIPFLSITTITDNDEASLVSYSDQTLDLYLHQGLVPDEDGTRVGYPASLLGLHAYFLLALTVREILAEVG</sequence>
<dbReference type="InterPro" id="IPR019676">
    <property type="entry name" value="DUF2529"/>
</dbReference>
<name>A0ABU9VMA7_9BACI</name>
<evidence type="ECO:0000313" key="3">
    <source>
        <dbReference type="Proteomes" id="UP001418796"/>
    </source>
</evidence>
<dbReference type="Gene3D" id="3.40.50.10490">
    <property type="entry name" value="Glucose-6-phosphate isomerase like protein, domain 1"/>
    <property type="match status" value="1"/>
</dbReference>
<evidence type="ECO:0000313" key="2">
    <source>
        <dbReference type="EMBL" id="MEN0645031.1"/>
    </source>
</evidence>
<dbReference type="Proteomes" id="UP001418796">
    <property type="component" value="Unassembled WGS sequence"/>
</dbReference>
<dbReference type="Pfam" id="PF10740">
    <property type="entry name" value="DUF2529"/>
    <property type="match status" value="1"/>
</dbReference>
<feature type="domain" description="DUF2529" evidence="1">
    <location>
        <begin position="1"/>
        <end position="170"/>
    </location>
</feature>
<accession>A0ABU9VMA7</accession>
<dbReference type="EMBL" id="JBCITK010000001">
    <property type="protein sequence ID" value="MEN0645031.1"/>
    <property type="molecule type" value="Genomic_DNA"/>
</dbReference>
<gene>
    <name evidence="2" type="ORF">MKY91_17880</name>
</gene>
<protein>
    <submittedName>
        <fullName evidence="2">DUF2529 family protein</fullName>
    </submittedName>
</protein>
<evidence type="ECO:0000259" key="1">
    <source>
        <dbReference type="Pfam" id="PF10740"/>
    </source>
</evidence>
<dbReference type="InterPro" id="IPR046348">
    <property type="entry name" value="SIS_dom_sf"/>
</dbReference>
<reference evidence="2 3" key="1">
    <citation type="submission" date="2024-03" db="EMBL/GenBank/DDBJ databases">
        <title>Bacilli Hybrid Assemblies.</title>
        <authorList>
            <person name="Kovac J."/>
        </authorList>
    </citation>
    <scope>NUCLEOTIDE SEQUENCE [LARGE SCALE GENOMIC DNA]</scope>
    <source>
        <strain evidence="2 3">FSL R7-0666</strain>
    </source>
</reference>
<keyword evidence="3" id="KW-1185">Reference proteome</keyword>